<dbReference type="GO" id="GO:0005576">
    <property type="term" value="C:extracellular region"/>
    <property type="evidence" value="ECO:0007669"/>
    <property type="project" value="InterPro"/>
</dbReference>
<dbReference type="GO" id="GO:0030414">
    <property type="term" value="F:peptidase inhibitor activity"/>
    <property type="evidence" value="ECO:0007669"/>
    <property type="project" value="InterPro"/>
</dbReference>
<evidence type="ECO:0000256" key="1">
    <source>
        <dbReference type="SAM" id="SignalP"/>
    </source>
</evidence>
<accession>A0A7J7EPI6</accession>
<dbReference type="Proteomes" id="UP000551758">
    <property type="component" value="Unassembled WGS sequence"/>
</dbReference>
<dbReference type="InterPro" id="IPR008197">
    <property type="entry name" value="WAP_dom"/>
</dbReference>
<dbReference type="PROSITE" id="PS51390">
    <property type="entry name" value="WAP"/>
    <property type="match status" value="1"/>
</dbReference>
<reference evidence="3 4" key="1">
    <citation type="journal article" date="2020" name="Mol. Biol. Evol.">
        <title>Interspecific Gene Flow and the Evolution of Specialization in Black and White Rhinoceros.</title>
        <authorList>
            <person name="Moodley Y."/>
            <person name="Westbury M.V."/>
            <person name="Russo I.M."/>
            <person name="Gopalakrishnan S."/>
            <person name="Rakotoarivelo A."/>
            <person name="Olsen R.A."/>
            <person name="Prost S."/>
            <person name="Tunstall T."/>
            <person name="Ryder O.A."/>
            <person name="Dalen L."/>
            <person name="Bruford M.W."/>
        </authorList>
    </citation>
    <scope>NUCLEOTIDE SEQUENCE [LARGE SCALE GENOMIC DNA]</scope>
    <source>
        <strain evidence="3">SBR-YM</strain>
        <tissue evidence="3">Skin</tissue>
    </source>
</reference>
<dbReference type="PRINTS" id="PR00003">
    <property type="entry name" value="4DISULPHCORE"/>
</dbReference>
<feature type="chain" id="PRO_5029895826" description="WAP domain-containing protein" evidence="1">
    <location>
        <begin position="24"/>
        <end position="81"/>
    </location>
</feature>
<proteinExistence type="predicted"/>
<dbReference type="InterPro" id="IPR036645">
    <property type="entry name" value="Elafin-like_sf"/>
</dbReference>
<evidence type="ECO:0000313" key="4">
    <source>
        <dbReference type="Proteomes" id="UP000551758"/>
    </source>
</evidence>
<feature type="domain" description="WAP" evidence="2">
    <location>
        <begin position="30"/>
        <end position="77"/>
    </location>
</feature>
<keyword evidence="1" id="KW-0732">Signal</keyword>
<gene>
    <name evidence="3" type="ORF">HPG69_017396</name>
</gene>
<feature type="signal peptide" evidence="1">
    <location>
        <begin position="1"/>
        <end position="23"/>
    </location>
</feature>
<sequence>MKPSSVSALAAVFLLLCLHVAQPRFRKGGAAAKPGICPEFTLSCPFVLIPLCRRDRRCRGAKKCCFYNCRRRCVEPWPGLE</sequence>
<dbReference type="SMART" id="SM00217">
    <property type="entry name" value="WAP"/>
    <property type="match status" value="1"/>
</dbReference>
<keyword evidence="4" id="KW-1185">Reference proteome</keyword>
<comment type="caution">
    <text evidence="3">The sequence shown here is derived from an EMBL/GenBank/DDBJ whole genome shotgun (WGS) entry which is preliminary data.</text>
</comment>
<dbReference type="AlphaFoldDB" id="A0A7J7EPI6"/>
<name>A0A7J7EPI6_DICBM</name>
<dbReference type="SUPFAM" id="SSF57256">
    <property type="entry name" value="Elafin-like"/>
    <property type="match status" value="1"/>
</dbReference>
<dbReference type="Gene3D" id="4.10.75.10">
    <property type="entry name" value="Elafin-like"/>
    <property type="match status" value="1"/>
</dbReference>
<protein>
    <recommendedName>
        <fullName evidence="2">WAP domain-containing protein</fullName>
    </recommendedName>
</protein>
<organism evidence="3 4">
    <name type="scientific">Diceros bicornis minor</name>
    <name type="common">South-central black rhinoceros</name>
    <dbReference type="NCBI Taxonomy" id="77932"/>
    <lineage>
        <taxon>Eukaryota</taxon>
        <taxon>Metazoa</taxon>
        <taxon>Chordata</taxon>
        <taxon>Craniata</taxon>
        <taxon>Vertebrata</taxon>
        <taxon>Euteleostomi</taxon>
        <taxon>Mammalia</taxon>
        <taxon>Eutheria</taxon>
        <taxon>Laurasiatheria</taxon>
        <taxon>Perissodactyla</taxon>
        <taxon>Rhinocerotidae</taxon>
        <taxon>Diceros</taxon>
    </lineage>
</organism>
<evidence type="ECO:0000313" key="3">
    <source>
        <dbReference type="EMBL" id="KAF5917504.1"/>
    </source>
</evidence>
<dbReference type="EMBL" id="JACDTQ010002544">
    <property type="protein sequence ID" value="KAF5917504.1"/>
    <property type="molecule type" value="Genomic_DNA"/>
</dbReference>
<dbReference type="Pfam" id="PF00095">
    <property type="entry name" value="WAP"/>
    <property type="match status" value="1"/>
</dbReference>
<evidence type="ECO:0000259" key="2">
    <source>
        <dbReference type="PROSITE" id="PS51390"/>
    </source>
</evidence>